<dbReference type="InterPro" id="IPR053927">
    <property type="entry name" value="FlgK_helical"/>
</dbReference>
<dbReference type="RefSeq" id="WP_092348992.1">
    <property type="nucleotide sequence ID" value="NZ_CZVW01000007.1"/>
</dbReference>
<dbReference type="Pfam" id="PF06429">
    <property type="entry name" value="Flg_bbr_C"/>
    <property type="match status" value="1"/>
</dbReference>
<dbReference type="PANTHER" id="PTHR30033:SF1">
    <property type="entry name" value="FLAGELLAR HOOK-ASSOCIATED PROTEIN 1"/>
    <property type="match status" value="1"/>
</dbReference>
<dbReference type="InterPro" id="IPR010930">
    <property type="entry name" value="Flg_bb/hook_C_dom"/>
</dbReference>
<evidence type="ECO:0000256" key="2">
    <source>
        <dbReference type="ARBA" id="ARBA00004613"/>
    </source>
</evidence>
<gene>
    <name evidence="7" type="primary">flgK</name>
    <name evidence="10" type="ORF">JGI23_00852</name>
</gene>
<keyword evidence="10" id="KW-0282">Flagellum</keyword>
<dbReference type="EMBL" id="CZVW01000007">
    <property type="protein sequence ID" value="CUT00405.1"/>
    <property type="molecule type" value="Genomic_DNA"/>
</dbReference>
<evidence type="ECO:0000256" key="3">
    <source>
        <dbReference type="ARBA" id="ARBA00009677"/>
    </source>
</evidence>
<evidence type="ECO:0000313" key="11">
    <source>
        <dbReference type="Proteomes" id="UP000199197"/>
    </source>
</evidence>
<sequence>MSGLFGIIESAKKAIHSSRVGMEVTSHNVSNVNTPGYTRQRVELSSTDVLTSKRGMANAGVKVIGIKQIRDEFVESEIRRVSNLMGTYSVEREILGRIESLINEPSDVGLGQLIQNFFNAFDDLAKNPEDRALRVTVVQTGKALTQRYKEIFQRLLGIKKDVLSELEAKIKSVNESVSEIAKLNQSAINHHNTGAETNDVRDKINQKLKELSKLVDVVVKFDESGAVKISAGGVTLVDKNFATNLELKFSDGQVKILSNTENLELKLNSGEIFSLQNSFNGLIPQMIQKFDQLASNLISRVNEFHRNGYGLDGSIGNDFFAGTGAGSIQVSKAIINDLNKISASMNGNAGDNKIALAIASLKNDEKISGFYNSVVSDIGLRSRISSDNENLQQMILNQLESQRDAISGVSIDEEMLNMIKFQKMFEASARVIQSVNEMIDAVLSMVR</sequence>
<feature type="domain" description="Flagellar hook-associated protein FlgK helical" evidence="9">
    <location>
        <begin position="95"/>
        <end position="320"/>
    </location>
</feature>
<keyword evidence="6 7" id="KW-0975">Bacterial flagellum</keyword>
<dbReference type="PANTHER" id="PTHR30033">
    <property type="entry name" value="FLAGELLAR HOOK-ASSOCIATED PROTEIN 1"/>
    <property type="match status" value="1"/>
</dbReference>
<proteinExistence type="inferred from homology"/>
<keyword evidence="10" id="KW-0969">Cilium</keyword>
<dbReference type="InterPro" id="IPR002371">
    <property type="entry name" value="FlgK"/>
</dbReference>
<name>A0A0P1MWM7_9BACT</name>
<dbReference type="SUPFAM" id="SSF64518">
    <property type="entry name" value="Phase 1 flagellin"/>
    <property type="match status" value="1"/>
</dbReference>
<evidence type="ECO:0000259" key="9">
    <source>
        <dbReference type="Pfam" id="PF22638"/>
    </source>
</evidence>
<comment type="subcellular location">
    <subcellularLocation>
        <location evidence="1 7">Bacterial flagellum</location>
    </subcellularLocation>
    <subcellularLocation>
        <location evidence="2 7">Secreted</location>
    </subcellularLocation>
</comment>
<dbReference type="GO" id="GO:0005198">
    <property type="term" value="F:structural molecule activity"/>
    <property type="evidence" value="ECO:0007669"/>
    <property type="project" value="UniProtKB-UniRule"/>
</dbReference>
<keyword evidence="11" id="KW-1185">Reference proteome</keyword>
<dbReference type="PRINTS" id="PR01005">
    <property type="entry name" value="FLGHOOKAP1"/>
</dbReference>
<accession>A0A0P1MWM7</accession>
<keyword evidence="5 7" id="KW-0964">Secreted</keyword>
<comment type="similarity">
    <text evidence="3 7">Belongs to the flagella basal body rod proteins family.</text>
</comment>
<dbReference type="Proteomes" id="UP000199197">
    <property type="component" value="Unassembled WGS sequence"/>
</dbReference>
<evidence type="ECO:0000259" key="8">
    <source>
        <dbReference type="Pfam" id="PF06429"/>
    </source>
</evidence>
<dbReference type="GO" id="GO:0044780">
    <property type="term" value="P:bacterial-type flagellum assembly"/>
    <property type="evidence" value="ECO:0007669"/>
    <property type="project" value="InterPro"/>
</dbReference>
<evidence type="ECO:0000256" key="1">
    <source>
        <dbReference type="ARBA" id="ARBA00004365"/>
    </source>
</evidence>
<feature type="domain" description="Flagellar basal-body/hook protein C-terminal" evidence="8">
    <location>
        <begin position="406"/>
        <end position="445"/>
    </location>
</feature>
<dbReference type="GO" id="GO:0009424">
    <property type="term" value="C:bacterial-type flagellum hook"/>
    <property type="evidence" value="ECO:0007669"/>
    <property type="project" value="UniProtKB-UniRule"/>
</dbReference>
<dbReference type="Pfam" id="PF22638">
    <property type="entry name" value="FlgK_D1"/>
    <property type="match status" value="1"/>
</dbReference>
<dbReference type="AlphaFoldDB" id="A0A0P1MWM7"/>
<dbReference type="GO" id="GO:0005576">
    <property type="term" value="C:extracellular region"/>
    <property type="evidence" value="ECO:0007669"/>
    <property type="project" value="UniProtKB-SubCell"/>
</dbReference>
<reference evidence="11" key="1">
    <citation type="submission" date="2015-11" db="EMBL/GenBank/DDBJ databases">
        <authorList>
            <person name="Varghese N."/>
        </authorList>
    </citation>
    <scope>NUCLEOTIDE SEQUENCE [LARGE SCALE GENOMIC DNA]</scope>
    <source>
        <strain evidence="11">JGI-23</strain>
    </source>
</reference>
<evidence type="ECO:0000313" key="10">
    <source>
        <dbReference type="EMBL" id="CUT00405.1"/>
    </source>
</evidence>
<protein>
    <recommendedName>
        <fullName evidence="4 7">Flagellar hook-associated protein 1</fullName>
        <shortName evidence="7">HAP1</shortName>
    </recommendedName>
</protein>
<evidence type="ECO:0000256" key="7">
    <source>
        <dbReference type="RuleBase" id="RU362065"/>
    </source>
</evidence>
<dbReference type="NCBIfam" id="TIGR02492">
    <property type="entry name" value="flgK_ends"/>
    <property type="match status" value="1"/>
</dbReference>
<keyword evidence="10" id="KW-0966">Cell projection</keyword>
<dbReference type="OrthoDB" id="9802553at2"/>
<organism evidence="10 11">
    <name type="scientific">Candidatus Chryseopegocella kryptomonas</name>
    <dbReference type="NCBI Taxonomy" id="1633643"/>
    <lineage>
        <taxon>Bacteria</taxon>
        <taxon>Pseudomonadati</taxon>
        <taxon>Candidatus Kryptoniota</taxon>
        <taxon>Candidatus Chryseopegocella</taxon>
    </lineage>
</organism>
<evidence type="ECO:0000256" key="4">
    <source>
        <dbReference type="ARBA" id="ARBA00016244"/>
    </source>
</evidence>
<evidence type="ECO:0000256" key="6">
    <source>
        <dbReference type="ARBA" id="ARBA00023143"/>
    </source>
</evidence>
<evidence type="ECO:0000256" key="5">
    <source>
        <dbReference type="ARBA" id="ARBA00022525"/>
    </source>
</evidence>